<dbReference type="EMBL" id="JBAMIC010000945">
    <property type="protein sequence ID" value="KAK7089639.1"/>
    <property type="molecule type" value="Genomic_DNA"/>
</dbReference>
<dbReference type="InterPro" id="IPR003599">
    <property type="entry name" value="Ig_sub"/>
</dbReference>
<dbReference type="InterPro" id="IPR007110">
    <property type="entry name" value="Ig-like_dom"/>
</dbReference>
<evidence type="ECO:0000256" key="1">
    <source>
        <dbReference type="SAM" id="MobiDB-lite"/>
    </source>
</evidence>
<feature type="compositionally biased region" description="Basic and acidic residues" evidence="1">
    <location>
        <begin position="281"/>
        <end position="359"/>
    </location>
</feature>
<dbReference type="Proteomes" id="UP001374579">
    <property type="component" value="Unassembled WGS sequence"/>
</dbReference>
<evidence type="ECO:0000256" key="3">
    <source>
        <dbReference type="SAM" id="SignalP"/>
    </source>
</evidence>
<accession>A0AAN9AML3</accession>
<organism evidence="5 6">
    <name type="scientific">Littorina saxatilis</name>
    <dbReference type="NCBI Taxonomy" id="31220"/>
    <lineage>
        <taxon>Eukaryota</taxon>
        <taxon>Metazoa</taxon>
        <taxon>Spiralia</taxon>
        <taxon>Lophotrochozoa</taxon>
        <taxon>Mollusca</taxon>
        <taxon>Gastropoda</taxon>
        <taxon>Caenogastropoda</taxon>
        <taxon>Littorinimorpha</taxon>
        <taxon>Littorinoidea</taxon>
        <taxon>Littorinidae</taxon>
        <taxon>Littorina</taxon>
    </lineage>
</organism>
<dbReference type="InterPro" id="IPR013783">
    <property type="entry name" value="Ig-like_fold"/>
</dbReference>
<evidence type="ECO:0000259" key="4">
    <source>
        <dbReference type="PROSITE" id="PS50835"/>
    </source>
</evidence>
<reference evidence="5 6" key="1">
    <citation type="submission" date="2024-02" db="EMBL/GenBank/DDBJ databases">
        <title>Chromosome-scale genome assembly of the rough periwinkle Littorina saxatilis.</title>
        <authorList>
            <person name="De Jode A."/>
            <person name="Faria R."/>
            <person name="Formenti G."/>
            <person name="Sims Y."/>
            <person name="Smith T.P."/>
            <person name="Tracey A."/>
            <person name="Wood J.M.D."/>
            <person name="Zagrodzka Z.B."/>
            <person name="Johannesson K."/>
            <person name="Butlin R.K."/>
            <person name="Leder E.H."/>
        </authorList>
    </citation>
    <scope>NUCLEOTIDE SEQUENCE [LARGE SCALE GENOMIC DNA]</scope>
    <source>
        <strain evidence="5">Snail1</strain>
        <tissue evidence="5">Muscle</tissue>
    </source>
</reference>
<dbReference type="InterPro" id="IPR036179">
    <property type="entry name" value="Ig-like_dom_sf"/>
</dbReference>
<proteinExistence type="predicted"/>
<gene>
    <name evidence="5" type="ORF">V1264_025003</name>
</gene>
<name>A0AAN9AML3_9CAEN</name>
<comment type="caution">
    <text evidence="5">The sequence shown here is derived from an EMBL/GenBank/DDBJ whole genome shotgun (WGS) entry which is preliminary data.</text>
</comment>
<evidence type="ECO:0000256" key="2">
    <source>
        <dbReference type="SAM" id="Phobius"/>
    </source>
</evidence>
<dbReference type="SUPFAM" id="SSF48726">
    <property type="entry name" value="Immunoglobulin"/>
    <property type="match status" value="1"/>
</dbReference>
<feature type="region of interest" description="Disordered" evidence="1">
    <location>
        <begin position="211"/>
        <end position="368"/>
    </location>
</feature>
<keyword evidence="6" id="KW-1185">Reference proteome</keyword>
<feature type="compositionally biased region" description="Polar residues" evidence="1">
    <location>
        <begin position="224"/>
        <end position="238"/>
    </location>
</feature>
<feature type="chain" id="PRO_5042903044" description="Ig-like domain-containing protein" evidence="3">
    <location>
        <begin position="24"/>
        <end position="368"/>
    </location>
</feature>
<dbReference type="SMART" id="SM00409">
    <property type="entry name" value="IG"/>
    <property type="match status" value="1"/>
</dbReference>
<protein>
    <recommendedName>
        <fullName evidence="4">Ig-like domain-containing protein</fullName>
    </recommendedName>
</protein>
<feature type="domain" description="Ig-like" evidence="4">
    <location>
        <begin position="26"/>
        <end position="123"/>
    </location>
</feature>
<evidence type="ECO:0000313" key="6">
    <source>
        <dbReference type="Proteomes" id="UP001374579"/>
    </source>
</evidence>
<feature type="transmembrane region" description="Helical" evidence="2">
    <location>
        <begin position="169"/>
        <end position="193"/>
    </location>
</feature>
<dbReference type="Gene3D" id="2.60.40.10">
    <property type="entry name" value="Immunoglobulins"/>
    <property type="match status" value="1"/>
</dbReference>
<feature type="signal peptide" evidence="3">
    <location>
        <begin position="1"/>
        <end position="23"/>
    </location>
</feature>
<sequence>MSTGLSMLLFASLTIALIWTAECQTPITCTAGQYKPGEKATITCHFHGEVSTDQNTGVYITWFDLSAPKDSSGKEVLMCHFSGGAVSVCKPEDGYRFVSFKNNLTIEVPDVSAEFQGRYSCGVVPANGRTAHPCFLLVEGAFAQPQDAPPKNPETNEKLHKHVETTHTLVIITFLIIIIIVAAAAIIYVTLAYKKNWLPFRKDAVKSTKDEENANMLDKGDSGVSGTQAVRYNPSVQESTKEPLIDNSRIAPSAPQVEFKPLPPKEVIETRDSQSGASTIMKEDTAEEKKIETKKEREKREKAEKKKKEDEEERQKKERKAEMERRLKNAASKDKKHIKDDFAAEEKRLKQKKKDEDKARKKSEKGKK</sequence>
<keyword evidence="2" id="KW-0812">Transmembrane</keyword>
<dbReference type="PROSITE" id="PS50835">
    <property type="entry name" value="IG_LIKE"/>
    <property type="match status" value="1"/>
</dbReference>
<keyword evidence="2" id="KW-0472">Membrane</keyword>
<evidence type="ECO:0000313" key="5">
    <source>
        <dbReference type="EMBL" id="KAK7089639.1"/>
    </source>
</evidence>
<keyword evidence="2" id="KW-1133">Transmembrane helix</keyword>
<keyword evidence="3" id="KW-0732">Signal</keyword>
<dbReference type="AlphaFoldDB" id="A0AAN9AML3"/>